<dbReference type="CDD" id="cd16334">
    <property type="entry name" value="LppX-like"/>
    <property type="match status" value="1"/>
</dbReference>
<evidence type="ECO:0000256" key="5">
    <source>
        <dbReference type="ARBA" id="ARBA00023136"/>
    </source>
</evidence>
<keyword evidence="3" id="KW-1003">Cell membrane</keyword>
<keyword evidence="4" id="KW-0732">Signal</keyword>
<evidence type="ECO:0000256" key="1">
    <source>
        <dbReference type="ARBA" id="ARBA00004196"/>
    </source>
</evidence>
<dbReference type="GO" id="GO:0030313">
    <property type="term" value="C:cell envelope"/>
    <property type="evidence" value="ECO:0007669"/>
    <property type="project" value="UniProtKB-SubCell"/>
</dbReference>
<keyword evidence="5" id="KW-0472">Membrane</keyword>
<gene>
    <name evidence="8" type="primary">lprA</name>
    <name evidence="8" type="ORF">MBOU_41690</name>
</gene>
<dbReference type="InterPro" id="IPR009830">
    <property type="entry name" value="LppX/LprAFG"/>
</dbReference>
<keyword evidence="6" id="KW-0564">Palmitate</keyword>
<name>A0A7I9YU76_MYCBU</name>
<evidence type="ECO:0000256" key="7">
    <source>
        <dbReference type="ARBA" id="ARBA00023288"/>
    </source>
</evidence>
<proteinExistence type="inferred from homology"/>
<evidence type="ECO:0000256" key="6">
    <source>
        <dbReference type="ARBA" id="ARBA00023139"/>
    </source>
</evidence>
<keyword evidence="7 8" id="KW-0449">Lipoprotein</keyword>
<evidence type="ECO:0000256" key="3">
    <source>
        <dbReference type="ARBA" id="ARBA00022475"/>
    </source>
</evidence>
<dbReference type="EMBL" id="BLKZ01000001">
    <property type="protein sequence ID" value="GFG92127.1"/>
    <property type="molecule type" value="Genomic_DNA"/>
</dbReference>
<evidence type="ECO:0000256" key="4">
    <source>
        <dbReference type="ARBA" id="ARBA00022729"/>
    </source>
</evidence>
<dbReference type="AlphaFoldDB" id="A0A7I9YU76"/>
<keyword evidence="9" id="KW-1185">Reference proteome</keyword>
<accession>A0A7I9YU76</accession>
<evidence type="ECO:0000313" key="8">
    <source>
        <dbReference type="EMBL" id="GFG92127.1"/>
    </source>
</evidence>
<dbReference type="InterPro" id="IPR029046">
    <property type="entry name" value="LolA/LolB/LppX"/>
</dbReference>
<comment type="subcellular location">
    <subcellularLocation>
        <location evidence="1">Cell envelope</location>
    </subcellularLocation>
</comment>
<dbReference type="Gene3D" id="2.50.20.20">
    <property type="match status" value="1"/>
</dbReference>
<evidence type="ECO:0000313" key="9">
    <source>
        <dbReference type="Proteomes" id="UP000465360"/>
    </source>
</evidence>
<dbReference type="Pfam" id="PF07161">
    <property type="entry name" value="LppX_LprAFG"/>
    <property type="match status" value="1"/>
</dbReference>
<comment type="caution">
    <text evidence="8">The sequence shown here is derived from an EMBL/GenBank/DDBJ whole genome shotgun (WGS) entry which is preliminary data.</text>
</comment>
<evidence type="ECO:0000256" key="2">
    <source>
        <dbReference type="ARBA" id="ARBA00009194"/>
    </source>
</evidence>
<protein>
    <submittedName>
        <fullName evidence="8">Lipoprotein LprA</fullName>
    </submittedName>
</protein>
<dbReference type="Proteomes" id="UP000465360">
    <property type="component" value="Unassembled WGS sequence"/>
</dbReference>
<dbReference type="SUPFAM" id="SSF89392">
    <property type="entry name" value="Prokaryotic lipoproteins and lipoprotein localization factors"/>
    <property type="match status" value="1"/>
</dbReference>
<organism evidence="8 9">
    <name type="scientific">Mycobacterium bourgelatii</name>
    <dbReference type="NCBI Taxonomy" id="1273442"/>
    <lineage>
        <taxon>Bacteria</taxon>
        <taxon>Bacillati</taxon>
        <taxon>Actinomycetota</taxon>
        <taxon>Actinomycetes</taxon>
        <taxon>Mycobacteriales</taxon>
        <taxon>Mycobacteriaceae</taxon>
        <taxon>Mycobacterium</taxon>
    </lineage>
</organism>
<comment type="similarity">
    <text evidence="2">Belongs to the LppX/LprAFG lipoprotein family.</text>
</comment>
<reference evidence="8 9" key="1">
    <citation type="journal article" date="2019" name="Emerg. Microbes Infect.">
        <title>Comprehensive subspecies identification of 175 nontuberculous mycobacteria species based on 7547 genomic profiles.</title>
        <authorList>
            <person name="Matsumoto Y."/>
            <person name="Kinjo T."/>
            <person name="Motooka D."/>
            <person name="Nabeya D."/>
            <person name="Jung N."/>
            <person name="Uechi K."/>
            <person name="Horii T."/>
            <person name="Iida T."/>
            <person name="Fujita J."/>
            <person name="Nakamura S."/>
        </authorList>
    </citation>
    <scope>NUCLEOTIDE SEQUENCE [LARGE SCALE GENOMIC DNA]</scope>
    <source>
        <strain evidence="8 9">JCM 30725</strain>
    </source>
</reference>
<sequence length="256" mass="26587">MHGMQSAADRPLKEMSMKPQPRTVFAVFALVVGLVMAGCGGNGETGTNSPTSSSSAEATSLVNHATEAMRRVTGMHLDLAVQGNVPNFRVTKVEGDISNTPQTVATGVATVVLGDKSEVAKFVFVDGHLYSDLGQPGSYTDFGGGSSIYNVSVLLDPDKGLANLLAHLKNASVDGTEQVNGVATTKIAGKSSADDVATLAGTRLTDEDITTVPTTVWIATDGSSHLVQLQIDPIPNSSVTLTMSEWGKQVTATKPV</sequence>